<name>A0AAV9Z5U5_9AGAR</name>
<keyword evidence="3" id="KW-1185">Reference proteome</keyword>
<feature type="compositionally biased region" description="Polar residues" evidence="1">
    <location>
        <begin position="163"/>
        <end position="187"/>
    </location>
</feature>
<evidence type="ECO:0000256" key="1">
    <source>
        <dbReference type="SAM" id="MobiDB-lite"/>
    </source>
</evidence>
<proteinExistence type="predicted"/>
<gene>
    <name evidence="2" type="ORF">R3P38DRAFT_3297831</name>
</gene>
<feature type="compositionally biased region" description="Basic and acidic residues" evidence="1">
    <location>
        <begin position="188"/>
        <end position="210"/>
    </location>
</feature>
<accession>A0AAV9Z5U5</accession>
<feature type="compositionally biased region" description="Basic and acidic residues" evidence="1">
    <location>
        <begin position="131"/>
        <end position="145"/>
    </location>
</feature>
<evidence type="ECO:0000313" key="3">
    <source>
        <dbReference type="Proteomes" id="UP001362999"/>
    </source>
</evidence>
<dbReference type="AlphaFoldDB" id="A0AAV9Z5U5"/>
<dbReference type="Proteomes" id="UP001362999">
    <property type="component" value="Unassembled WGS sequence"/>
</dbReference>
<reference evidence="2 3" key="1">
    <citation type="journal article" date="2024" name="J Genomics">
        <title>Draft genome sequencing and assembly of Favolaschia claudopus CIRM-BRFM 2984 isolated from oak limbs.</title>
        <authorList>
            <person name="Navarro D."/>
            <person name="Drula E."/>
            <person name="Chaduli D."/>
            <person name="Cazenave R."/>
            <person name="Ahrendt S."/>
            <person name="Wang J."/>
            <person name="Lipzen A."/>
            <person name="Daum C."/>
            <person name="Barry K."/>
            <person name="Grigoriev I.V."/>
            <person name="Favel A."/>
            <person name="Rosso M.N."/>
            <person name="Martin F."/>
        </authorList>
    </citation>
    <scope>NUCLEOTIDE SEQUENCE [LARGE SCALE GENOMIC DNA]</scope>
    <source>
        <strain evidence="2 3">CIRM-BRFM 2984</strain>
    </source>
</reference>
<organism evidence="2 3">
    <name type="scientific">Favolaschia claudopus</name>
    <dbReference type="NCBI Taxonomy" id="2862362"/>
    <lineage>
        <taxon>Eukaryota</taxon>
        <taxon>Fungi</taxon>
        <taxon>Dikarya</taxon>
        <taxon>Basidiomycota</taxon>
        <taxon>Agaricomycotina</taxon>
        <taxon>Agaricomycetes</taxon>
        <taxon>Agaricomycetidae</taxon>
        <taxon>Agaricales</taxon>
        <taxon>Marasmiineae</taxon>
        <taxon>Mycenaceae</taxon>
        <taxon>Favolaschia</taxon>
    </lineage>
</organism>
<evidence type="ECO:0000313" key="2">
    <source>
        <dbReference type="EMBL" id="KAK6971744.1"/>
    </source>
</evidence>
<feature type="region of interest" description="Disordered" evidence="1">
    <location>
        <begin position="131"/>
        <end position="233"/>
    </location>
</feature>
<dbReference type="EMBL" id="JAWWNJ010000205">
    <property type="protein sequence ID" value="KAK6971744.1"/>
    <property type="molecule type" value="Genomic_DNA"/>
</dbReference>
<protein>
    <submittedName>
        <fullName evidence="2">Uncharacterized protein</fullName>
    </submittedName>
</protein>
<comment type="caution">
    <text evidence="2">The sequence shown here is derived from an EMBL/GenBank/DDBJ whole genome shotgun (WGS) entry which is preliminary data.</text>
</comment>
<sequence>MGVLGALNTLVKSAGAVRFRLKSWLQSRRRKLALLSMTTSTCMSLDFPSISTTSRTHTPLLLLVASLSSLVLQSRPSETNSSNVPLLPSSHGSISNAPLLVPTRLRLHDDWGSVKATLEAGVVVLEGGERAREWDGRSRTVDRGRMTVKTEGGGGGGRLDTRVSVTRTLDNWGESTLGSGSVDSTGARQKDGGRGADGSGEKNEEGRGDDEGSGPLADSLEGGRGEHEEEDEDEAKMVEMMYGDICPNQFAGLPLSTRECLVIRTLARAPPLSSSPRHPISPLRAAAPFISQLPVPGIRGRGACFQKMQPSRCILPSTFAAAGIPKSLYIHFELLVFLYSTSSSHDFFFPWLPMDHVGEGDCQFPDLNLGTKHLLLSTWLSRRLSR</sequence>